<reference evidence="3 4" key="1">
    <citation type="journal article" date="2023" name="G3 (Bethesda)">
        <title>A chromosome-length genome assembly and annotation of blackberry (Rubus argutus, cv. 'Hillquist').</title>
        <authorList>
            <person name="Bruna T."/>
            <person name="Aryal R."/>
            <person name="Dudchenko O."/>
            <person name="Sargent D.J."/>
            <person name="Mead D."/>
            <person name="Buti M."/>
            <person name="Cavallini A."/>
            <person name="Hytonen T."/>
            <person name="Andres J."/>
            <person name="Pham M."/>
            <person name="Weisz D."/>
            <person name="Mascagni F."/>
            <person name="Usai G."/>
            <person name="Natali L."/>
            <person name="Bassil N."/>
            <person name="Fernandez G.E."/>
            <person name="Lomsadze A."/>
            <person name="Armour M."/>
            <person name="Olukolu B."/>
            <person name="Poorten T."/>
            <person name="Britton C."/>
            <person name="Davik J."/>
            <person name="Ashrafi H."/>
            <person name="Aiden E.L."/>
            <person name="Borodovsky M."/>
            <person name="Worthington M."/>
        </authorList>
    </citation>
    <scope>NUCLEOTIDE SEQUENCE [LARGE SCALE GENOMIC DNA]</scope>
    <source>
        <strain evidence="3">PI 553951</strain>
    </source>
</reference>
<accession>A0AAW1XQ10</accession>
<organism evidence="3 4">
    <name type="scientific">Rubus argutus</name>
    <name type="common">Southern blackberry</name>
    <dbReference type="NCBI Taxonomy" id="59490"/>
    <lineage>
        <taxon>Eukaryota</taxon>
        <taxon>Viridiplantae</taxon>
        <taxon>Streptophyta</taxon>
        <taxon>Embryophyta</taxon>
        <taxon>Tracheophyta</taxon>
        <taxon>Spermatophyta</taxon>
        <taxon>Magnoliopsida</taxon>
        <taxon>eudicotyledons</taxon>
        <taxon>Gunneridae</taxon>
        <taxon>Pentapetalae</taxon>
        <taxon>rosids</taxon>
        <taxon>fabids</taxon>
        <taxon>Rosales</taxon>
        <taxon>Rosaceae</taxon>
        <taxon>Rosoideae</taxon>
        <taxon>Rosoideae incertae sedis</taxon>
        <taxon>Rubus</taxon>
    </lineage>
</organism>
<dbReference type="Pfam" id="PF14438">
    <property type="entry name" value="SM-ATX"/>
    <property type="match status" value="1"/>
</dbReference>
<dbReference type="PANTHER" id="PTHR12854:SF12">
    <property type="entry name" value="POLYADENYLATE-BINDING PROTEIN INTERACTING PROTEIN"/>
    <property type="match status" value="1"/>
</dbReference>
<dbReference type="InterPro" id="IPR045117">
    <property type="entry name" value="ATXN2-like"/>
</dbReference>
<dbReference type="PANTHER" id="PTHR12854">
    <property type="entry name" value="ATAXIN 2-RELATED"/>
    <property type="match status" value="1"/>
</dbReference>
<comment type="caution">
    <text evidence="3">The sequence shown here is derived from an EMBL/GenBank/DDBJ whole genome shotgun (WGS) entry which is preliminary data.</text>
</comment>
<dbReference type="InterPro" id="IPR025852">
    <property type="entry name" value="SM_dom_ATX"/>
</dbReference>
<proteinExistence type="predicted"/>
<feature type="domain" description="Ataxin 2 SM" evidence="2">
    <location>
        <begin position="17"/>
        <end position="95"/>
    </location>
</feature>
<feature type="region of interest" description="Disordered" evidence="1">
    <location>
        <begin position="151"/>
        <end position="223"/>
    </location>
</feature>
<dbReference type="EMBL" id="JBEDUW010000003">
    <property type="protein sequence ID" value="KAK9938496.1"/>
    <property type="molecule type" value="Genomic_DNA"/>
</dbReference>
<evidence type="ECO:0000313" key="4">
    <source>
        <dbReference type="Proteomes" id="UP001457282"/>
    </source>
</evidence>
<dbReference type="Proteomes" id="UP001457282">
    <property type="component" value="Unassembled WGS sequence"/>
</dbReference>
<dbReference type="AlphaFoldDB" id="A0AAW1XQ10"/>
<sequence length="515" mass="55002">MGCRNRELAEDATVLSEALLFATMCIIGLPVDVHVRDGSVYSAIFHTASVENEYGIVLKKARMTKKGKTDANVANGELIDTLVILSGDLVQVVAKGVLLPADGVAGNMSGDRTEAVTGTVSSDECSKNGAKKSIESAVNKKKGVRVLMQNGNGFAHGVTPTRAGKEHDGRKLPLNHIGNASEHDYRKSDGVNLSEMRESYGASVNRRQVEDDGSQGKQDDLNEKLEVHREESADKIQDTNMTSKLLPFGVSCDPATVIVQRDNQYCERTTSEYTSSSSNVVSSGASTLLNPATDVSSHNSETTATEIIPHGSELNKSAKEFKLNPGAKVFSPSFTKPIAATSPAVPTVASMGFIPTNFPMVPGSAVQPEIGSNPFPSRTSVPVKVLPYNNFTTGNGGSASQFSQPIVGHMSSRAQTVRYAGQYPAQARPTYVHPNSQAVMVGRFGQLVYVHPVSQDLVQGTPAISPLSARPMLSPHQVQFPKHQGTAGQALQLCVPPQFMATGQQPFPIANPKFW</sequence>
<evidence type="ECO:0000256" key="1">
    <source>
        <dbReference type="SAM" id="MobiDB-lite"/>
    </source>
</evidence>
<gene>
    <name evidence="3" type="ORF">M0R45_015229</name>
</gene>
<dbReference type="GO" id="GO:0010494">
    <property type="term" value="C:cytoplasmic stress granule"/>
    <property type="evidence" value="ECO:0007669"/>
    <property type="project" value="TreeGrafter"/>
</dbReference>
<dbReference type="GO" id="GO:0034063">
    <property type="term" value="P:stress granule assembly"/>
    <property type="evidence" value="ECO:0007669"/>
    <property type="project" value="TreeGrafter"/>
</dbReference>
<dbReference type="GO" id="GO:0003729">
    <property type="term" value="F:mRNA binding"/>
    <property type="evidence" value="ECO:0007669"/>
    <property type="project" value="TreeGrafter"/>
</dbReference>
<keyword evidence="4" id="KW-1185">Reference proteome</keyword>
<evidence type="ECO:0000259" key="2">
    <source>
        <dbReference type="Pfam" id="PF14438"/>
    </source>
</evidence>
<evidence type="ECO:0000313" key="3">
    <source>
        <dbReference type="EMBL" id="KAK9938496.1"/>
    </source>
</evidence>
<name>A0AAW1XQ10_RUBAR</name>
<protein>
    <recommendedName>
        <fullName evidence="2">Ataxin 2 SM domain-containing protein</fullName>
    </recommendedName>
</protein>